<evidence type="ECO:0000256" key="1">
    <source>
        <dbReference type="SAM" id="MobiDB-lite"/>
    </source>
</evidence>
<protein>
    <submittedName>
        <fullName evidence="3">Uncharacterized protein</fullName>
    </submittedName>
</protein>
<feature type="transmembrane region" description="Helical" evidence="2">
    <location>
        <begin position="58"/>
        <end position="77"/>
    </location>
</feature>
<reference evidence="4" key="1">
    <citation type="submission" date="2016-10" db="EMBL/GenBank/DDBJ databases">
        <authorList>
            <person name="Varghese N."/>
            <person name="Submissions S."/>
        </authorList>
    </citation>
    <scope>NUCLEOTIDE SEQUENCE [LARGE SCALE GENOMIC DNA]</scope>
    <source>
        <strain evidence="4">CGMCC 4.7047</strain>
    </source>
</reference>
<dbReference type="AlphaFoldDB" id="A0A1I6RLR9"/>
<name>A0A1I6RLR9_9ACTN</name>
<dbReference type="STRING" id="1176198.SAMN05444716_103179"/>
<gene>
    <name evidence="3" type="ORF">SAMN05444716_103179</name>
</gene>
<keyword evidence="2" id="KW-0812">Transmembrane</keyword>
<organism evidence="3 4">
    <name type="scientific">Streptomyces harbinensis</name>
    <dbReference type="NCBI Taxonomy" id="1176198"/>
    <lineage>
        <taxon>Bacteria</taxon>
        <taxon>Bacillati</taxon>
        <taxon>Actinomycetota</taxon>
        <taxon>Actinomycetes</taxon>
        <taxon>Kitasatosporales</taxon>
        <taxon>Streptomycetaceae</taxon>
        <taxon>Streptomyces</taxon>
    </lineage>
</organism>
<keyword evidence="2" id="KW-1133">Transmembrane helix</keyword>
<evidence type="ECO:0000256" key="2">
    <source>
        <dbReference type="SAM" id="Phobius"/>
    </source>
</evidence>
<proteinExistence type="predicted"/>
<accession>A0A1I6RLR9</accession>
<evidence type="ECO:0000313" key="4">
    <source>
        <dbReference type="Proteomes" id="UP000198873"/>
    </source>
</evidence>
<feature type="region of interest" description="Disordered" evidence="1">
    <location>
        <begin position="28"/>
        <end position="49"/>
    </location>
</feature>
<dbReference type="RefSeq" id="WP_019433124.1">
    <property type="nucleotide sequence ID" value="NZ_CP054938.1"/>
</dbReference>
<keyword evidence="4" id="KW-1185">Reference proteome</keyword>
<evidence type="ECO:0000313" key="3">
    <source>
        <dbReference type="EMBL" id="SFS65681.1"/>
    </source>
</evidence>
<keyword evidence="2" id="KW-0472">Membrane</keyword>
<dbReference type="Proteomes" id="UP000198873">
    <property type="component" value="Unassembled WGS sequence"/>
</dbReference>
<sequence length="79" mass="8629">MRHRIAYAPPADDGLRKMPRRSEFESAMATTIARDPYGHGSTEVGGDRDRRDATVAGAIVRYVVSATVLTVTVVRLISL</sequence>
<dbReference type="EMBL" id="FPAB01000003">
    <property type="protein sequence ID" value="SFS65681.1"/>
    <property type="molecule type" value="Genomic_DNA"/>
</dbReference>